<evidence type="ECO:0000256" key="10">
    <source>
        <dbReference type="SAM" id="MobiDB-lite"/>
    </source>
</evidence>
<dbReference type="InterPro" id="IPR007110">
    <property type="entry name" value="Ig-like_dom"/>
</dbReference>
<feature type="compositionally biased region" description="Acidic residues" evidence="10">
    <location>
        <begin position="490"/>
        <end position="514"/>
    </location>
</feature>
<dbReference type="GO" id="GO:0005085">
    <property type="term" value="F:guanyl-nucleotide exchange factor activity"/>
    <property type="evidence" value="ECO:0007669"/>
    <property type="project" value="TreeGrafter"/>
</dbReference>
<dbReference type="InterPro" id="IPR051960">
    <property type="entry name" value="eIF2B_gamma"/>
</dbReference>
<evidence type="ECO:0000313" key="13">
    <source>
        <dbReference type="Proteomes" id="UP000305067"/>
    </source>
</evidence>
<gene>
    <name evidence="12" type="ORF">BDV98DRAFT_559010</name>
</gene>
<dbReference type="GO" id="GO:0005829">
    <property type="term" value="C:cytosol"/>
    <property type="evidence" value="ECO:0007669"/>
    <property type="project" value="UniProtKB-SubCell"/>
</dbReference>
<dbReference type="AlphaFoldDB" id="A0A5C3QW13"/>
<dbReference type="GO" id="GO:0003743">
    <property type="term" value="F:translation initiation factor activity"/>
    <property type="evidence" value="ECO:0007669"/>
    <property type="project" value="UniProtKB-KW"/>
</dbReference>
<keyword evidence="12" id="KW-0012">Acyltransferase</keyword>
<name>A0A5C3QW13_9AGAR</name>
<dbReference type="Gene3D" id="3.90.550.10">
    <property type="entry name" value="Spore Coat Polysaccharide Biosynthesis Protein SpsA, Chain A"/>
    <property type="match status" value="1"/>
</dbReference>
<evidence type="ECO:0000256" key="1">
    <source>
        <dbReference type="ARBA" id="ARBA00004514"/>
    </source>
</evidence>
<evidence type="ECO:0000256" key="8">
    <source>
        <dbReference type="ARBA" id="ARBA00045373"/>
    </source>
</evidence>
<comment type="subcellular location">
    <subcellularLocation>
        <location evidence="1">Cytoplasm</location>
        <location evidence="1">Cytosol</location>
    </subcellularLocation>
</comment>
<feature type="domain" description="Ig-like" evidence="11">
    <location>
        <begin position="136"/>
        <end position="238"/>
    </location>
</feature>
<evidence type="ECO:0000256" key="9">
    <source>
        <dbReference type="ARBA" id="ARBA00046432"/>
    </source>
</evidence>
<dbReference type="EMBL" id="ML178815">
    <property type="protein sequence ID" value="TFL06206.1"/>
    <property type="molecule type" value="Genomic_DNA"/>
</dbReference>
<organism evidence="12 13">
    <name type="scientific">Pterulicium gracile</name>
    <dbReference type="NCBI Taxonomy" id="1884261"/>
    <lineage>
        <taxon>Eukaryota</taxon>
        <taxon>Fungi</taxon>
        <taxon>Dikarya</taxon>
        <taxon>Basidiomycota</taxon>
        <taxon>Agaricomycotina</taxon>
        <taxon>Agaricomycetes</taxon>
        <taxon>Agaricomycetidae</taxon>
        <taxon>Agaricales</taxon>
        <taxon>Pleurotineae</taxon>
        <taxon>Pterulaceae</taxon>
        <taxon>Pterulicium</taxon>
    </lineage>
</organism>
<evidence type="ECO:0000256" key="4">
    <source>
        <dbReference type="ARBA" id="ARBA00022540"/>
    </source>
</evidence>
<dbReference type="GO" id="GO:0016746">
    <property type="term" value="F:acyltransferase activity"/>
    <property type="evidence" value="ECO:0007669"/>
    <property type="project" value="UniProtKB-KW"/>
</dbReference>
<keyword evidence="4" id="KW-0396">Initiation factor</keyword>
<dbReference type="InterPro" id="IPR056764">
    <property type="entry name" value="LbH_EIF2B3/5"/>
</dbReference>
<evidence type="ECO:0000313" key="12">
    <source>
        <dbReference type="EMBL" id="TFL06206.1"/>
    </source>
</evidence>
<dbReference type="OrthoDB" id="1733332at2759"/>
<keyword evidence="13" id="KW-1185">Reference proteome</keyword>
<dbReference type="Pfam" id="PF00483">
    <property type="entry name" value="NTP_transferase"/>
    <property type="match status" value="1"/>
</dbReference>
<evidence type="ECO:0000256" key="7">
    <source>
        <dbReference type="ARBA" id="ARBA00044229"/>
    </source>
</evidence>
<dbReference type="STRING" id="1884261.A0A5C3QW13"/>
<comment type="subunit">
    <text evidence="9">Component of the translation initiation factor 2B (eIF2B) complex which is a heterodecamer of two sets of five different subunits: alpha, beta, gamma, delta and epsilon. Subunits alpha, beta and delta comprise a regulatory subcomplex and subunits epsilon and gamma comprise a catalytic subcomplex. Within the complex, the hexameric regulatory complex resides at the center, with the two heterodimeric catalytic subcomplexes bound on opposite sides.</text>
</comment>
<keyword evidence="3" id="KW-0963">Cytoplasm</keyword>
<dbReference type="GO" id="GO:0002183">
    <property type="term" value="P:cytoplasmic translational initiation"/>
    <property type="evidence" value="ECO:0007669"/>
    <property type="project" value="TreeGrafter"/>
</dbReference>
<proteinExistence type="inferred from homology"/>
<dbReference type="Gene3D" id="2.160.10.10">
    <property type="entry name" value="Hexapeptide repeat proteins"/>
    <property type="match status" value="1"/>
</dbReference>
<dbReference type="PROSITE" id="PS50835">
    <property type="entry name" value="IG_LIKE"/>
    <property type="match status" value="1"/>
</dbReference>
<evidence type="ECO:0000256" key="5">
    <source>
        <dbReference type="ARBA" id="ARBA00022917"/>
    </source>
</evidence>
<sequence length="535" mass="58281">MDLTTSTDSSVPREFIAVILAGYGSGLHPLTSDLGDSACPKALLSIANKPMIDYTLDWIEQGGVQDVLIICPSTHRAAISHYIDSEISSSSSLRINIQTHDEDEETGVGTCAPFRAHAHRITEDFIVLPCDFVPPPSLPLSKLLNKFRTDTVTDGAIATSCWFECKSSEKGSYPEEWDTPSSPVPIVWHKPSQSLLHVDSSDEINRNSDELELRMSLLNSYPSSKLSSKNQDSGVYVCKRNVLDFLKQKSEFESFRDEMIPWLCKMQYQRGKRAKYSKALENATSSTQYEALRHSTRHNQAGIIIQSQLESESQANGWPGSPTPDDDSNSFPSTFGVGLVLHELADGPAIRVNTLAAFAEINRFFLSQIPLQANKEKPPTSEQRIQVSTDSIIGDSTTLDERTTIKKTVIGKHCKIGKMVKLTGCVILDHCVIEDGCKLDNCLLGQSTKVGAKTELSKCVSQPGYEVAAGESIKGEKLQSSDWTAAPGSSDEDEDDDDEDGSEEDADNDDDEGSSADSEAGTAKTGATAAPNKSE</sequence>
<evidence type="ECO:0000256" key="3">
    <source>
        <dbReference type="ARBA" id="ARBA00022490"/>
    </source>
</evidence>
<keyword evidence="12" id="KW-0808">Transferase</keyword>
<dbReference type="SUPFAM" id="SSF53448">
    <property type="entry name" value="Nucleotide-diphospho-sugar transferases"/>
    <property type="match status" value="1"/>
</dbReference>
<feature type="region of interest" description="Disordered" evidence="10">
    <location>
        <begin position="471"/>
        <end position="535"/>
    </location>
</feature>
<comment type="function">
    <text evidence="8">Acts as a component of the translation initiation factor 2B (eIF2B) complex, which catalyzes the exchange of GDP for GTP on the eukaryotic initiation factor 2 (eIF2) complex gamma subunit. Its guanine nucleotide exchange factor activity is repressed when bound to eIF2 complex phosphorylated on the alpha subunit, thereby limiting the amount of methionyl-initiator methionine tRNA available to the ribosome and consequently global translation is repressed.</text>
</comment>
<dbReference type="InterPro" id="IPR029044">
    <property type="entry name" value="Nucleotide-diphossugar_trans"/>
</dbReference>
<dbReference type="Pfam" id="PF25084">
    <property type="entry name" value="LbH_EIF2B"/>
    <property type="match status" value="1"/>
</dbReference>
<evidence type="ECO:0000259" key="11">
    <source>
        <dbReference type="PROSITE" id="PS50835"/>
    </source>
</evidence>
<keyword evidence="5" id="KW-0648">Protein biosynthesis</keyword>
<dbReference type="CDD" id="cd04652">
    <property type="entry name" value="LbH_eIF2B_gamma_C"/>
    <property type="match status" value="1"/>
</dbReference>
<evidence type="ECO:0000256" key="6">
    <source>
        <dbReference type="ARBA" id="ARBA00044196"/>
    </source>
</evidence>
<dbReference type="Proteomes" id="UP000305067">
    <property type="component" value="Unassembled WGS sequence"/>
</dbReference>
<comment type="similarity">
    <text evidence="2">Belongs to the eIF-2B gamma/epsilon subunits family.</text>
</comment>
<protein>
    <recommendedName>
        <fullName evidence="6">Translation initiation factor eIF2B subunit gamma</fullName>
    </recommendedName>
    <alternativeName>
        <fullName evidence="7">eIF2B GDP-GTP exchange factor subunit gamma</fullName>
    </alternativeName>
</protein>
<reference evidence="12 13" key="1">
    <citation type="journal article" date="2019" name="Nat. Ecol. Evol.">
        <title>Megaphylogeny resolves global patterns of mushroom evolution.</title>
        <authorList>
            <person name="Varga T."/>
            <person name="Krizsan K."/>
            <person name="Foldi C."/>
            <person name="Dima B."/>
            <person name="Sanchez-Garcia M."/>
            <person name="Sanchez-Ramirez S."/>
            <person name="Szollosi G.J."/>
            <person name="Szarkandi J.G."/>
            <person name="Papp V."/>
            <person name="Albert L."/>
            <person name="Andreopoulos W."/>
            <person name="Angelini C."/>
            <person name="Antonin V."/>
            <person name="Barry K.W."/>
            <person name="Bougher N.L."/>
            <person name="Buchanan P."/>
            <person name="Buyck B."/>
            <person name="Bense V."/>
            <person name="Catcheside P."/>
            <person name="Chovatia M."/>
            <person name="Cooper J."/>
            <person name="Damon W."/>
            <person name="Desjardin D."/>
            <person name="Finy P."/>
            <person name="Geml J."/>
            <person name="Haridas S."/>
            <person name="Hughes K."/>
            <person name="Justo A."/>
            <person name="Karasinski D."/>
            <person name="Kautmanova I."/>
            <person name="Kiss B."/>
            <person name="Kocsube S."/>
            <person name="Kotiranta H."/>
            <person name="LaButti K.M."/>
            <person name="Lechner B.E."/>
            <person name="Liimatainen K."/>
            <person name="Lipzen A."/>
            <person name="Lukacs Z."/>
            <person name="Mihaltcheva S."/>
            <person name="Morgado L.N."/>
            <person name="Niskanen T."/>
            <person name="Noordeloos M.E."/>
            <person name="Ohm R.A."/>
            <person name="Ortiz-Santana B."/>
            <person name="Ovrebo C."/>
            <person name="Racz N."/>
            <person name="Riley R."/>
            <person name="Savchenko A."/>
            <person name="Shiryaev A."/>
            <person name="Soop K."/>
            <person name="Spirin V."/>
            <person name="Szebenyi C."/>
            <person name="Tomsovsky M."/>
            <person name="Tulloss R.E."/>
            <person name="Uehling J."/>
            <person name="Grigoriev I.V."/>
            <person name="Vagvolgyi C."/>
            <person name="Papp T."/>
            <person name="Martin F.M."/>
            <person name="Miettinen O."/>
            <person name="Hibbett D.S."/>
            <person name="Nagy L.G."/>
        </authorList>
    </citation>
    <scope>NUCLEOTIDE SEQUENCE [LARGE SCALE GENOMIC DNA]</scope>
    <source>
        <strain evidence="12 13">CBS 309.79</strain>
    </source>
</reference>
<dbReference type="InterPro" id="IPR005835">
    <property type="entry name" value="NTP_transferase_dom"/>
</dbReference>
<accession>A0A5C3QW13</accession>
<dbReference type="PANTHER" id="PTHR45989:SF1">
    <property type="entry name" value="TRANSLATION INITIATION FACTOR EIF-2B SUBUNIT GAMMA"/>
    <property type="match status" value="1"/>
</dbReference>
<feature type="compositionally biased region" description="Low complexity" evidence="10">
    <location>
        <begin position="515"/>
        <end position="535"/>
    </location>
</feature>
<dbReference type="GO" id="GO:0005851">
    <property type="term" value="C:eukaryotic translation initiation factor 2B complex"/>
    <property type="evidence" value="ECO:0007669"/>
    <property type="project" value="TreeGrafter"/>
</dbReference>
<evidence type="ECO:0000256" key="2">
    <source>
        <dbReference type="ARBA" id="ARBA00007878"/>
    </source>
</evidence>
<dbReference type="PANTHER" id="PTHR45989">
    <property type="entry name" value="TRANSLATION INITIATION FACTOR EIF-2B SUBUNIT GAMMA"/>
    <property type="match status" value="1"/>
</dbReference>